<dbReference type="CDD" id="cd16922">
    <property type="entry name" value="HATPase_EvgS-ArcB-TorS-like"/>
    <property type="match status" value="1"/>
</dbReference>
<dbReference type="Gene3D" id="3.30.565.10">
    <property type="entry name" value="Histidine kinase-like ATPase, C-terminal domain"/>
    <property type="match status" value="1"/>
</dbReference>
<dbReference type="AlphaFoldDB" id="A0A7T0C0R2"/>
<dbReference type="KEGG" id="nva:G3M78_02860"/>
<evidence type="ECO:0000259" key="10">
    <source>
        <dbReference type="PROSITE" id="PS50110"/>
    </source>
</evidence>
<evidence type="ECO:0000256" key="4">
    <source>
        <dbReference type="ARBA" id="ARBA00022679"/>
    </source>
</evidence>
<feature type="modified residue" description="4-aspartylphosphate" evidence="6">
    <location>
        <position position="464"/>
    </location>
</feature>
<dbReference type="PROSITE" id="PS50110">
    <property type="entry name" value="RESPONSE_REGULATORY"/>
    <property type="match status" value="2"/>
</dbReference>
<dbReference type="Proteomes" id="UP000594464">
    <property type="component" value="Chromosome"/>
</dbReference>
<dbReference type="Pfam" id="PF00512">
    <property type="entry name" value="HisKA"/>
    <property type="match status" value="1"/>
</dbReference>
<dbReference type="Gene3D" id="3.40.50.2300">
    <property type="match status" value="2"/>
</dbReference>
<protein>
    <recommendedName>
        <fullName evidence="2">histidine kinase</fullName>
        <ecNumber evidence="2">2.7.13.3</ecNumber>
    </recommendedName>
</protein>
<dbReference type="InterPro" id="IPR036890">
    <property type="entry name" value="HATPase_C_sf"/>
</dbReference>
<dbReference type="PANTHER" id="PTHR43047">
    <property type="entry name" value="TWO-COMPONENT HISTIDINE PROTEIN KINASE"/>
    <property type="match status" value="1"/>
</dbReference>
<feature type="domain" description="Response regulatory" evidence="10">
    <location>
        <begin position="295"/>
        <end position="408"/>
    </location>
</feature>
<evidence type="ECO:0000259" key="9">
    <source>
        <dbReference type="PROSITE" id="PS50109"/>
    </source>
</evidence>
<dbReference type="SMART" id="SM00388">
    <property type="entry name" value="HisKA"/>
    <property type="match status" value="1"/>
</dbReference>
<dbReference type="Gene3D" id="1.10.287.130">
    <property type="match status" value="1"/>
</dbReference>
<dbReference type="SUPFAM" id="SSF55874">
    <property type="entry name" value="ATPase domain of HSP90 chaperone/DNA topoisomerase II/histidine kinase"/>
    <property type="match status" value="1"/>
</dbReference>
<dbReference type="SMART" id="SM00448">
    <property type="entry name" value="REC"/>
    <property type="match status" value="2"/>
</dbReference>
<dbReference type="EMBL" id="CP048620">
    <property type="protein sequence ID" value="QPJ64392.1"/>
    <property type="molecule type" value="Genomic_DNA"/>
</dbReference>
<evidence type="ECO:0000313" key="11">
    <source>
        <dbReference type="EMBL" id="QPJ64392.1"/>
    </source>
</evidence>
<name>A0A7T0C0R2_9BACT</name>
<feature type="domain" description="Histidine kinase" evidence="9">
    <location>
        <begin position="48"/>
        <end position="271"/>
    </location>
</feature>
<sequence length="538" mass="59958">MNSNRPDPSEEREEQIRIRQLLDENEALRQAKEQAEEASKMKSAFLANMSHELRTPLNAIIGYSELLQEVAADLEVDEHINPDLQKVYSAGKQLLSIINDVLDLSKIEAGKMELFPQTCTLSKLIEETVHTAQPMVDKNNNQLVIETPEESSELIIDQSRFRQILLNLLSNACKFTENGTITLRVTQRPVFGKKGFAFDVQDTGIGMTPEQTQRLFKSFTQAEVTTSQKYGGTGLGLVISRSFCQMMGGDISVQSELGKGTTFTAEVPADTTEGGGPAHRRADGKKSNAKNGEGTILIIDDDPMMRDWIARSLDNKNLNFVLTSDGETGLQMARQLKPSVITLDVMMPGMDGWTVLAKLQADPELADIPVIILSMIDEKKKGFALGASEYIVKPIEKERLEYLLNKYCGADKENSILVVDDDPSARTVLRRRLEEKSCTVSEAENGEAALQKIRRSQPSIIFLDLMMPVLDGFEFLEILRNDPELKSIPVVVVTAKDLTPEDRHRLNGRVHNLLLKGSYKTEELLVTVRSQILQHLSS</sequence>
<dbReference type="PROSITE" id="PS50109">
    <property type="entry name" value="HIS_KIN"/>
    <property type="match status" value="1"/>
</dbReference>
<dbReference type="PANTHER" id="PTHR43047:SF72">
    <property type="entry name" value="OSMOSENSING HISTIDINE PROTEIN KINASE SLN1"/>
    <property type="match status" value="1"/>
</dbReference>
<evidence type="ECO:0000256" key="2">
    <source>
        <dbReference type="ARBA" id="ARBA00012438"/>
    </source>
</evidence>
<evidence type="ECO:0000256" key="5">
    <source>
        <dbReference type="ARBA" id="ARBA00022777"/>
    </source>
</evidence>
<dbReference type="PRINTS" id="PR00344">
    <property type="entry name" value="BCTRLSENSOR"/>
</dbReference>
<feature type="domain" description="Response regulatory" evidence="10">
    <location>
        <begin position="415"/>
        <end position="531"/>
    </location>
</feature>
<accession>A0A7T0C0R2</accession>
<dbReference type="InterPro" id="IPR003661">
    <property type="entry name" value="HisK_dim/P_dom"/>
</dbReference>
<feature type="coiled-coil region" evidence="7">
    <location>
        <begin position="11"/>
        <end position="48"/>
    </location>
</feature>
<feature type="region of interest" description="Disordered" evidence="8">
    <location>
        <begin position="266"/>
        <end position="291"/>
    </location>
</feature>
<dbReference type="GO" id="GO:0005886">
    <property type="term" value="C:plasma membrane"/>
    <property type="evidence" value="ECO:0007669"/>
    <property type="project" value="TreeGrafter"/>
</dbReference>
<dbReference type="SUPFAM" id="SSF47384">
    <property type="entry name" value="Homodimeric domain of signal transducing histidine kinase"/>
    <property type="match status" value="1"/>
</dbReference>
<dbReference type="InterPro" id="IPR005467">
    <property type="entry name" value="His_kinase_dom"/>
</dbReference>
<evidence type="ECO:0000256" key="6">
    <source>
        <dbReference type="PROSITE-ProRule" id="PRU00169"/>
    </source>
</evidence>
<dbReference type="Pfam" id="PF02518">
    <property type="entry name" value="HATPase_c"/>
    <property type="match status" value="1"/>
</dbReference>
<evidence type="ECO:0000256" key="8">
    <source>
        <dbReference type="SAM" id="MobiDB-lite"/>
    </source>
</evidence>
<gene>
    <name evidence="11" type="ORF">G3M78_02860</name>
</gene>
<evidence type="ECO:0000256" key="3">
    <source>
        <dbReference type="ARBA" id="ARBA00022553"/>
    </source>
</evidence>
<dbReference type="FunFam" id="3.30.565.10:FF:000010">
    <property type="entry name" value="Sensor histidine kinase RcsC"/>
    <property type="match status" value="1"/>
</dbReference>
<evidence type="ECO:0000256" key="1">
    <source>
        <dbReference type="ARBA" id="ARBA00000085"/>
    </source>
</evidence>
<dbReference type="InterPro" id="IPR003594">
    <property type="entry name" value="HATPase_dom"/>
</dbReference>
<keyword evidence="5" id="KW-0418">Kinase</keyword>
<reference evidence="12" key="1">
    <citation type="submission" date="2020-02" db="EMBL/GenBank/DDBJ databases">
        <title>Genomic and physiological characterization of two novel Nitrospinaceae genera.</title>
        <authorList>
            <person name="Mueller A.J."/>
            <person name="Jung M.-Y."/>
            <person name="Strachan C.R."/>
            <person name="Herbold C.W."/>
            <person name="Kirkegaard R.H."/>
            <person name="Daims H."/>
        </authorList>
    </citation>
    <scope>NUCLEOTIDE SEQUENCE [LARGE SCALE GENOMIC DNA]</scope>
</reference>
<dbReference type="InterPro" id="IPR001789">
    <property type="entry name" value="Sig_transdc_resp-reg_receiver"/>
</dbReference>
<dbReference type="GO" id="GO:0009927">
    <property type="term" value="F:histidine phosphotransfer kinase activity"/>
    <property type="evidence" value="ECO:0007669"/>
    <property type="project" value="TreeGrafter"/>
</dbReference>
<keyword evidence="7" id="KW-0175">Coiled coil</keyword>
<keyword evidence="4" id="KW-0808">Transferase</keyword>
<dbReference type="Pfam" id="PF00072">
    <property type="entry name" value="Response_reg"/>
    <property type="match status" value="2"/>
</dbReference>
<feature type="modified residue" description="4-aspartylphosphate" evidence="6">
    <location>
        <position position="344"/>
    </location>
</feature>
<evidence type="ECO:0000256" key="7">
    <source>
        <dbReference type="SAM" id="Coils"/>
    </source>
</evidence>
<dbReference type="GO" id="GO:0000155">
    <property type="term" value="F:phosphorelay sensor kinase activity"/>
    <property type="evidence" value="ECO:0007669"/>
    <property type="project" value="InterPro"/>
</dbReference>
<dbReference type="CDD" id="cd00082">
    <property type="entry name" value="HisKA"/>
    <property type="match status" value="1"/>
</dbReference>
<dbReference type="EC" id="2.7.13.3" evidence="2"/>
<dbReference type="InterPro" id="IPR004358">
    <property type="entry name" value="Sig_transdc_His_kin-like_C"/>
</dbReference>
<comment type="catalytic activity">
    <reaction evidence="1">
        <text>ATP + protein L-histidine = ADP + protein N-phospho-L-histidine.</text>
        <dbReference type="EC" id="2.7.13.3"/>
    </reaction>
</comment>
<evidence type="ECO:0000313" key="12">
    <source>
        <dbReference type="Proteomes" id="UP000594464"/>
    </source>
</evidence>
<keyword evidence="3 6" id="KW-0597">Phosphoprotein</keyword>
<dbReference type="InterPro" id="IPR036097">
    <property type="entry name" value="HisK_dim/P_sf"/>
</dbReference>
<organism evidence="11 12">
    <name type="scientific">Candidatus Nitrohelix vancouverensis</name>
    <dbReference type="NCBI Taxonomy" id="2705534"/>
    <lineage>
        <taxon>Bacteria</taxon>
        <taxon>Pseudomonadati</taxon>
        <taxon>Nitrospinota/Tectimicrobiota group</taxon>
        <taxon>Nitrospinota</taxon>
        <taxon>Nitrospinia</taxon>
        <taxon>Nitrospinales</taxon>
        <taxon>Nitrospinaceae</taxon>
        <taxon>Candidatus Nitrohelix</taxon>
    </lineage>
</organism>
<dbReference type="InterPro" id="IPR011006">
    <property type="entry name" value="CheY-like_superfamily"/>
</dbReference>
<dbReference type="SMART" id="SM00387">
    <property type="entry name" value="HATPase_c"/>
    <property type="match status" value="1"/>
</dbReference>
<dbReference type="SUPFAM" id="SSF52172">
    <property type="entry name" value="CheY-like"/>
    <property type="match status" value="2"/>
</dbReference>
<proteinExistence type="predicted"/>